<keyword evidence="2" id="KW-0285">Flavoprotein</keyword>
<dbReference type="GO" id="GO:0044550">
    <property type="term" value="P:secondary metabolite biosynthetic process"/>
    <property type="evidence" value="ECO:0007669"/>
    <property type="project" value="UniProtKB-ARBA"/>
</dbReference>
<organism evidence="7 8">
    <name type="scientific">Fistulina hepatica ATCC 64428</name>
    <dbReference type="NCBI Taxonomy" id="1128425"/>
    <lineage>
        <taxon>Eukaryota</taxon>
        <taxon>Fungi</taxon>
        <taxon>Dikarya</taxon>
        <taxon>Basidiomycota</taxon>
        <taxon>Agaricomycotina</taxon>
        <taxon>Agaricomycetes</taxon>
        <taxon>Agaricomycetidae</taxon>
        <taxon>Agaricales</taxon>
        <taxon>Fistulinaceae</taxon>
        <taxon>Fistulina</taxon>
    </lineage>
</organism>
<dbReference type="OrthoDB" id="3340390at2759"/>
<accession>A0A0D7ANZ6</accession>
<dbReference type="PANTHER" id="PTHR43747:SF5">
    <property type="entry name" value="FAD-BINDING DOMAIN-CONTAINING PROTEIN"/>
    <property type="match status" value="1"/>
</dbReference>
<feature type="domain" description="FAD-binding" evidence="6">
    <location>
        <begin position="29"/>
        <end position="370"/>
    </location>
</feature>
<proteinExistence type="inferred from homology"/>
<comment type="catalytic activity">
    <reaction evidence="5">
        <text>melleolide F + FADH2 + chloride + O2 = 6'-chloromelleolide F + FAD + 2 H2O + H(+)</text>
        <dbReference type="Rhea" id="RHEA:67160"/>
        <dbReference type="ChEBI" id="CHEBI:15377"/>
        <dbReference type="ChEBI" id="CHEBI:15378"/>
        <dbReference type="ChEBI" id="CHEBI:15379"/>
        <dbReference type="ChEBI" id="CHEBI:17996"/>
        <dbReference type="ChEBI" id="CHEBI:57692"/>
        <dbReference type="ChEBI" id="CHEBI:58307"/>
        <dbReference type="ChEBI" id="CHEBI:167712"/>
        <dbReference type="ChEBI" id="CHEBI:167713"/>
    </reaction>
    <physiologicalReaction direction="left-to-right" evidence="5">
        <dbReference type="Rhea" id="RHEA:67161"/>
    </physiologicalReaction>
</comment>
<comment type="similarity">
    <text evidence="1">Belongs to the flavin-dependent halogenase family.</text>
</comment>
<dbReference type="InterPro" id="IPR036188">
    <property type="entry name" value="FAD/NAD-bd_sf"/>
</dbReference>
<dbReference type="AlphaFoldDB" id="A0A0D7ANZ6"/>
<dbReference type="PRINTS" id="PR00420">
    <property type="entry name" value="RNGMNOXGNASE"/>
</dbReference>
<dbReference type="GO" id="GO:0140907">
    <property type="term" value="F:flavin-dependent halogenase activity"/>
    <property type="evidence" value="ECO:0007669"/>
    <property type="project" value="UniProtKB-ARBA"/>
</dbReference>
<evidence type="ECO:0000313" key="7">
    <source>
        <dbReference type="EMBL" id="KIY53484.1"/>
    </source>
</evidence>
<keyword evidence="8" id="KW-1185">Reference proteome</keyword>
<keyword evidence="4" id="KW-0560">Oxidoreductase</keyword>
<dbReference type="SUPFAM" id="SSF51905">
    <property type="entry name" value="FAD/NAD(P)-binding domain"/>
    <property type="match status" value="1"/>
</dbReference>
<evidence type="ECO:0000256" key="4">
    <source>
        <dbReference type="ARBA" id="ARBA00023002"/>
    </source>
</evidence>
<dbReference type="Gene3D" id="3.50.50.60">
    <property type="entry name" value="FAD/NAD(P)-binding domain"/>
    <property type="match status" value="1"/>
</dbReference>
<dbReference type="Pfam" id="PF01494">
    <property type="entry name" value="FAD_binding_3"/>
    <property type="match status" value="1"/>
</dbReference>
<evidence type="ECO:0000259" key="6">
    <source>
        <dbReference type="Pfam" id="PF01494"/>
    </source>
</evidence>
<dbReference type="EMBL" id="KN881616">
    <property type="protein sequence ID" value="KIY53484.1"/>
    <property type="molecule type" value="Genomic_DNA"/>
</dbReference>
<dbReference type="InterPro" id="IPR050816">
    <property type="entry name" value="Flavin-dep_Halogenase_NPB"/>
</dbReference>
<reference evidence="7 8" key="1">
    <citation type="journal article" date="2015" name="Fungal Genet. Biol.">
        <title>Evolution of novel wood decay mechanisms in Agaricales revealed by the genome sequences of Fistulina hepatica and Cylindrobasidium torrendii.</title>
        <authorList>
            <person name="Floudas D."/>
            <person name="Held B.W."/>
            <person name="Riley R."/>
            <person name="Nagy L.G."/>
            <person name="Koehler G."/>
            <person name="Ransdell A.S."/>
            <person name="Younus H."/>
            <person name="Chow J."/>
            <person name="Chiniquy J."/>
            <person name="Lipzen A."/>
            <person name="Tritt A."/>
            <person name="Sun H."/>
            <person name="Haridas S."/>
            <person name="LaButti K."/>
            <person name="Ohm R.A."/>
            <person name="Kues U."/>
            <person name="Blanchette R.A."/>
            <person name="Grigoriev I.V."/>
            <person name="Minto R.E."/>
            <person name="Hibbett D.S."/>
        </authorList>
    </citation>
    <scope>NUCLEOTIDE SEQUENCE [LARGE SCALE GENOMIC DNA]</scope>
    <source>
        <strain evidence="7 8">ATCC 64428</strain>
    </source>
</reference>
<evidence type="ECO:0000256" key="1">
    <source>
        <dbReference type="ARBA" id="ARBA00005706"/>
    </source>
</evidence>
<dbReference type="InterPro" id="IPR002938">
    <property type="entry name" value="FAD-bd"/>
</dbReference>
<dbReference type="PANTHER" id="PTHR43747">
    <property type="entry name" value="FAD-BINDING PROTEIN"/>
    <property type="match status" value="1"/>
</dbReference>
<evidence type="ECO:0000313" key="8">
    <source>
        <dbReference type="Proteomes" id="UP000054144"/>
    </source>
</evidence>
<sequence length="531" mass="58756">MAEERLQTLKETAVPVEPDVQPHQLPDSTTICVIGGGPAGSYAACALAREGFDVVLLERYHFPRYHIGESMLPSCRAFLRFIGAEEKVKAHGFTHKPGAAVKLNQYKREGYTDFVSLNPDNGAWNVIRSEFDELLLRHASDCGVKVFEGVSAESIRFDASDPTRPVAVTWSSDRGVSGILRFDWLVDASGRRGIMATKHLKSRKFTKSLQNIALWGYWTGGRKYAPGTTRENAPWFEALTDETGWAWFIPLHDGTTSVGIVLNAESHKVKKSGDNDVHCYLQQLKLAPGVGRFLISATFEGEVRTAGDYSYSSTQYSGNRFRLVGDAAAFIDPFFSSGVHLAFTSALSAAASIAASIRDQCSEADAAGYHNSKVGTSYTRFLIVVLGIYKQIRAQSAAVLHDVDEDNFDKAFHFLRPVIQGCADTDPLLTEQELQGTMDFCKNVFAPTQPEMYRSVASRYPAALMNSASPTVSIREVERVTQGDEDAKHVLLEINARKPIHVMYDVQHFRTEILDGYFINMEKGKLGMVRA</sequence>
<name>A0A0D7ANZ6_9AGAR</name>
<protein>
    <submittedName>
        <fullName evidence="7">Putative halogenase</fullName>
    </submittedName>
</protein>
<evidence type="ECO:0000256" key="2">
    <source>
        <dbReference type="ARBA" id="ARBA00022630"/>
    </source>
</evidence>
<evidence type="ECO:0000256" key="3">
    <source>
        <dbReference type="ARBA" id="ARBA00022827"/>
    </source>
</evidence>
<keyword evidence="3" id="KW-0274">FAD</keyword>
<gene>
    <name evidence="7" type="ORF">FISHEDRAFT_63324</name>
</gene>
<dbReference type="GO" id="GO:0071949">
    <property type="term" value="F:FAD binding"/>
    <property type="evidence" value="ECO:0007669"/>
    <property type="project" value="InterPro"/>
</dbReference>
<evidence type="ECO:0000256" key="5">
    <source>
        <dbReference type="ARBA" id="ARBA00049364"/>
    </source>
</evidence>
<dbReference type="Proteomes" id="UP000054144">
    <property type="component" value="Unassembled WGS sequence"/>
</dbReference>